<protein>
    <recommendedName>
        <fullName evidence="6">Phthiocerol/phthiodiolone dimycocerosyl transferase</fullName>
        <ecNumber evidence="5">2.3.1.282</ecNumber>
    </recommendedName>
    <alternativeName>
        <fullName evidence="12">Acyltransferase PapA5</fullName>
    </alternativeName>
    <alternativeName>
        <fullName evidence="10">Phthiocerol/phthiodiolone O-acyltransferase</fullName>
    </alternativeName>
    <alternativeName>
        <fullName evidence="11">Polyketide synthase-associated protein A5</fullName>
    </alternativeName>
</protein>
<keyword evidence="9" id="KW-0012">Acyltransferase</keyword>
<keyword evidence="8" id="KW-0808">Transferase</keyword>
<dbReference type="Gene3D" id="3.30.559.30">
    <property type="entry name" value="Nonribosomal peptide synthetase, condensation domain"/>
    <property type="match status" value="1"/>
</dbReference>
<reference evidence="16" key="2">
    <citation type="submission" date="2016-02" db="EMBL/GenBank/DDBJ databases">
        <authorList>
            <person name="Wen L."/>
            <person name="He K."/>
            <person name="Yang H."/>
        </authorList>
    </citation>
    <scope>NUCLEOTIDE SEQUENCE [LARGE SCALE GENOMIC DNA]</scope>
    <source>
        <strain evidence="16">JCM 15929</strain>
    </source>
</reference>
<keyword evidence="7" id="KW-0443">Lipid metabolism</keyword>
<comment type="caution">
    <text evidence="15">The sequence shown here is derived from an EMBL/GenBank/DDBJ whole genome shotgun (WGS) entry which is preliminary data.</text>
</comment>
<evidence type="ECO:0000256" key="10">
    <source>
        <dbReference type="ARBA" id="ARBA00030465"/>
    </source>
</evidence>
<dbReference type="GO" id="GO:0016746">
    <property type="term" value="F:acyltransferase activity"/>
    <property type="evidence" value="ECO:0007669"/>
    <property type="project" value="UniProtKB-KW"/>
</dbReference>
<dbReference type="AlphaFoldDB" id="A0A138ATL2"/>
<dbReference type="OrthoDB" id="3318646at2"/>
<dbReference type="InterPro" id="IPR031641">
    <property type="entry name" value="PapA_C"/>
</dbReference>
<evidence type="ECO:0000256" key="4">
    <source>
        <dbReference type="ARBA" id="ARBA00006558"/>
    </source>
</evidence>
<evidence type="ECO:0000256" key="2">
    <source>
        <dbReference type="ARBA" id="ARBA00000625"/>
    </source>
</evidence>
<accession>A0A138ATL2</accession>
<dbReference type="Proteomes" id="UP000070258">
    <property type="component" value="Unassembled WGS sequence"/>
</dbReference>
<evidence type="ECO:0000256" key="9">
    <source>
        <dbReference type="ARBA" id="ARBA00023315"/>
    </source>
</evidence>
<evidence type="ECO:0000256" key="7">
    <source>
        <dbReference type="ARBA" id="ARBA00022516"/>
    </source>
</evidence>
<evidence type="ECO:0000256" key="8">
    <source>
        <dbReference type="ARBA" id="ARBA00022679"/>
    </source>
</evidence>
<evidence type="ECO:0000259" key="13">
    <source>
        <dbReference type="Pfam" id="PF16911"/>
    </source>
</evidence>
<comment type="catalytic activity">
    <reaction evidence="1">
        <text>2 a mycocerosyl-[mycocerosic acid synthase] + a phthiocerol = a dimycocerosyl phthiocerol + 2 holo-[mycocerosic acid synthase].</text>
        <dbReference type="EC" id="2.3.1.282"/>
    </reaction>
</comment>
<reference evidence="14 17" key="3">
    <citation type="submission" date="2016-02" db="EMBL/GenBank/DDBJ databases">
        <authorList>
            <person name="Teng J.L."/>
            <person name="Tang Y."/>
            <person name="Huang Y."/>
            <person name="Guo F."/>
            <person name="Wei W."/>
            <person name="Chen J.H."/>
            <person name="Wong S.Y."/>
            <person name="Lau S.K."/>
            <person name="Woo P.C."/>
        </authorList>
    </citation>
    <scope>NUCLEOTIDE SEQUENCE [LARGE SCALE GENOMIC DNA]</scope>
    <source>
        <strain evidence="14 17">JCM 13375</strain>
    </source>
</reference>
<evidence type="ECO:0000256" key="12">
    <source>
        <dbReference type="ARBA" id="ARBA00033407"/>
    </source>
</evidence>
<comment type="catalytic activity">
    <reaction evidence="3">
        <text>2 a mycocerosyl-[mycocerosic acid synthase] + a phthiodiolone = a dimycocerosyl phthiodiolone + 2 holo-[mycocerosic acid synthase].</text>
        <dbReference type="EC" id="2.3.1.282"/>
    </reaction>
</comment>
<organism evidence="15 16">
    <name type="scientific">Tsukamurella pseudospumae</name>
    <dbReference type="NCBI Taxonomy" id="239498"/>
    <lineage>
        <taxon>Bacteria</taxon>
        <taxon>Bacillati</taxon>
        <taxon>Actinomycetota</taxon>
        <taxon>Actinomycetes</taxon>
        <taxon>Mycobacteriales</taxon>
        <taxon>Tsukamurellaceae</taxon>
        <taxon>Tsukamurella</taxon>
    </lineage>
</organism>
<dbReference type="InterPro" id="IPR023213">
    <property type="entry name" value="CAT-like_dom_sf"/>
</dbReference>
<dbReference type="RefSeq" id="WP_068570469.1">
    <property type="nucleotide sequence ID" value="NZ_LSRE01000002.1"/>
</dbReference>
<dbReference type="EMBL" id="LSRE01000002">
    <property type="protein sequence ID" value="KXP00965.1"/>
    <property type="molecule type" value="Genomic_DNA"/>
</dbReference>
<evidence type="ECO:0000313" key="17">
    <source>
        <dbReference type="Proteomes" id="UP000070409"/>
    </source>
</evidence>
<proteinExistence type="inferred from homology"/>
<evidence type="ECO:0000256" key="6">
    <source>
        <dbReference type="ARBA" id="ARBA00013449"/>
    </source>
</evidence>
<comment type="catalytic activity">
    <reaction evidence="2">
        <text>2 a mycocerosyl-[mycocerosic acid synthase] + a phenolphthiocerol = a dimycocerosyl phenolphthiocerol + 2 holo-[mycocerosic acid synthase].</text>
        <dbReference type="EC" id="2.3.1.282"/>
    </reaction>
</comment>
<evidence type="ECO:0000256" key="11">
    <source>
        <dbReference type="ARBA" id="ARBA00032317"/>
    </source>
</evidence>
<gene>
    <name evidence="15" type="ORF">AXK60_23375</name>
    <name evidence="14" type="ORF">AXK61_13285</name>
</gene>
<keyword evidence="17" id="KW-1185">Reference proteome</keyword>
<dbReference type="STRING" id="239498.AXK60_23375"/>
<reference evidence="15" key="1">
    <citation type="submission" date="2016-02" db="EMBL/GenBank/DDBJ databases">
        <authorList>
            <person name="Teng J.L."/>
            <person name="Yang Y."/>
            <person name="Huang Y."/>
            <person name="Guo F."/>
            <person name="Wei W."/>
            <person name="Chen J.H."/>
            <person name="Wong S.Y."/>
            <person name="Lau S.K."/>
            <person name="Woo P.C."/>
        </authorList>
    </citation>
    <scope>NUCLEOTIDE SEQUENCE</scope>
    <source>
        <strain evidence="15">JCM 15929</strain>
    </source>
</reference>
<keyword evidence="7" id="KW-0444">Lipid biosynthesis</keyword>
<dbReference type="Gene3D" id="3.30.559.10">
    <property type="entry name" value="Chloramphenicol acetyltransferase-like domain"/>
    <property type="match status" value="1"/>
</dbReference>
<evidence type="ECO:0000313" key="16">
    <source>
        <dbReference type="Proteomes" id="UP000070258"/>
    </source>
</evidence>
<evidence type="ECO:0000313" key="14">
    <source>
        <dbReference type="EMBL" id="KXP00965.1"/>
    </source>
</evidence>
<evidence type="ECO:0000256" key="3">
    <source>
        <dbReference type="ARBA" id="ARBA00001907"/>
    </source>
</evidence>
<dbReference type="EC" id="2.3.1.282" evidence="5"/>
<sequence>MTTTLRPLASSEIGFVGPHPTTCAFELTVRGPLDIDALTAALAALRAEHPELDAAVAPSGDGFAFVAPVAGAGISDEPGDLLVDPTSALARLHIATLGDRHRVALAVSHALADGTHLFALFARLWTHYTALVRTGATTTAEPHPFPRSAQAVLAELDVPKVSTGRARLDGARWYGAAPVLGTADHADEHLPDTVSLRFSPATTARFREAAQGVGVSALLSGVLLCAERAGFLDEDPAAPIRIGAMTLVDLRHRVRPFLAPTEVTNFVGASYAAPEITGSTDPAALGTAVATAARNDITSGRALAALATATATATATAAEPPVVVSNLGVLDVELPDGLVAEDLRPIVSMDAAGLRVPAGSRRPSPSATIHQISTFRGRLGIDAITLGGTASPAARTAVADRIDTLVQTATRRSPAA</sequence>
<dbReference type="EMBL" id="LSRF01000011">
    <property type="protein sequence ID" value="KXP13785.1"/>
    <property type="molecule type" value="Genomic_DNA"/>
</dbReference>
<evidence type="ECO:0000313" key="15">
    <source>
        <dbReference type="EMBL" id="KXP13785.1"/>
    </source>
</evidence>
<dbReference type="SUPFAM" id="SSF52777">
    <property type="entry name" value="CoA-dependent acyltransferases"/>
    <property type="match status" value="2"/>
</dbReference>
<evidence type="ECO:0000256" key="5">
    <source>
        <dbReference type="ARBA" id="ARBA00012866"/>
    </source>
</evidence>
<comment type="similarity">
    <text evidence="4">Belongs to the acyltransferase PapA5 family.</text>
</comment>
<evidence type="ECO:0000256" key="1">
    <source>
        <dbReference type="ARBA" id="ARBA00000026"/>
    </source>
</evidence>
<dbReference type="Proteomes" id="UP000070409">
    <property type="component" value="Unassembled WGS sequence"/>
</dbReference>
<feature type="domain" description="Phthiocerol/phthiodiolone dimycocerosyl transferase C-terminal" evidence="13">
    <location>
        <begin position="190"/>
        <end position="383"/>
    </location>
</feature>
<name>A0A138ATL2_9ACTN</name>
<dbReference type="Pfam" id="PF16911">
    <property type="entry name" value="PapA_C"/>
    <property type="match status" value="1"/>
</dbReference>